<dbReference type="InterPro" id="IPR051481">
    <property type="entry name" value="BTB-POZ/Galectin-3-binding"/>
</dbReference>
<dbReference type="PANTHER" id="PTHR24410">
    <property type="entry name" value="HL07962P-RELATED"/>
    <property type="match status" value="1"/>
</dbReference>
<accession>A0A2Z6R0H2</accession>
<dbReference type="SMART" id="SM00225">
    <property type="entry name" value="BTB"/>
    <property type="match status" value="1"/>
</dbReference>
<dbReference type="InterPro" id="IPR000210">
    <property type="entry name" value="BTB/POZ_dom"/>
</dbReference>
<dbReference type="Proteomes" id="UP000247702">
    <property type="component" value="Unassembled WGS sequence"/>
</dbReference>
<dbReference type="InterPro" id="IPR006571">
    <property type="entry name" value="TLDc_dom"/>
</dbReference>
<keyword evidence="5" id="KW-1185">Reference proteome</keyword>
<evidence type="ECO:0000313" key="3">
    <source>
        <dbReference type="EMBL" id="GBB95415.1"/>
    </source>
</evidence>
<dbReference type="Pfam" id="PF00651">
    <property type="entry name" value="BTB"/>
    <property type="match status" value="1"/>
</dbReference>
<comment type="caution">
    <text evidence="3">The sequence shown here is derived from an EMBL/GenBank/DDBJ whole genome shotgun (WGS) entry which is preliminary data.</text>
</comment>
<dbReference type="Gene3D" id="3.30.710.10">
    <property type="entry name" value="Potassium Channel Kv1.1, Chain A"/>
    <property type="match status" value="1"/>
</dbReference>
<dbReference type="Pfam" id="PF07534">
    <property type="entry name" value="TLD"/>
    <property type="match status" value="1"/>
</dbReference>
<proteinExistence type="predicted"/>
<reference evidence="3 5" key="1">
    <citation type="submission" date="2017-11" db="EMBL/GenBank/DDBJ databases">
        <title>The genome of Rhizophagus clarus HR1 reveals common genetic basis of auxotrophy among arbuscular mycorrhizal fungi.</title>
        <authorList>
            <person name="Kobayashi Y."/>
        </authorList>
    </citation>
    <scope>NUCLEOTIDE SEQUENCE [LARGE SCALE GENOMIC DNA]</scope>
    <source>
        <strain evidence="3 5">HR1</strain>
    </source>
</reference>
<name>A0A2Z6R0H2_9GLOM</name>
<dbReference type="PANTHER" id="PTHR24410:SF23">
    <property type="entry name" value="BTB DOMAIN-CONTAINING PROTEIN-RELATED"/>
    <property type="match status" value="1"/>
</dbReference>
<protein>
    <recommendedName>
        <fullName evidence="6">BTB domain-containing protein</fullName>
    </recommendedName>
</protein>
<evidence type="ECO:0000259" key="2">
    <source>
        <dbReference type="PROSITE" id="PS51886"/>
    </source>
</evidence>
<dbReference type="InterPro" id="IPR011705">
    <property type="entry name" value="BACK"/>
</dbReference>
<gene>
    <name evidence="4" type="ORF">RCL2_000307300</name>
    <name evidence="3" type="ORF">RclHR1_02530010</name>
</gene>
<dbReference type="PROSITE" id="PS50097">
    <property type="entry name" value="BTB"/>
    <property type="match status" value="1"/>
</dbReference>
<dbReference type="EMBL" id="BEXD01001702">
    <property type="protein sequence ID" value="GBB95415.1"/>
    <property type="molecule type" value="Genomic_DNA"/>
</dbReference>
<dbReference type="PROSITE" id="PS51886">
    <property type="entry name" value="TLDC"/>
    <property type="match status" value="1"/>
</dbReference>
<dbReference type="Gene3D" id="1.25.40.420">
    <property type="match status" value="1"/>
</dbReference>
<evidence type="ECO:0000313" key="4">
    <source>
        <dbReference type="EMBL" id="GES75651.1"/>
    </source>
</evidence>
<dbReference type="AlphaFoldDB" id="A0A2Z6R0H2"/>
<evidence type="ECO:0000259" key="1">
    <source>
        <dbReference type="PROSITE" id="PS50097"/>
    </source>
</evidence>
<evidence type="ECO:0008006" key="6">
    <source>
        <dbReference type="Google" id="ProtNLM"/>
    </source>
</evidence>
<reference evidence="4" key="2">
    <citation type="submission" date="2019-10" db="EMBL/GenBank/DDBJ databases">
        <title>Conservation and host-specific expression of non-tandemly repeated heterogenous ribosome RNA gene in arbuscular mycorrhizal fungi.</title>
        <authorList>
            <person name="Maeda T."/>
            <person name="Kobayashi Y."/>
            <person name="Nakagawa T."/>
            <person name="Ezawa T."/>
            <person name="Yamaguchi K."/>
            <person name="Bino T."/>
            <person name="Nishimoto Y."/>
            <person name="Shigenobu S."/>
            <person name="Kawaguchi M."/>
        </authorList>
    </citation>
    <scope>NUCLEOTIDE SEQUENCE</scope>
    <source>
        <strain evidence="4">HR1</strain>
    </source>
</reference>
<feature type="domain" description="TLDc" evidence="2">
    <location>
        <begin position="308"/>
        <end position="507"/>
    </location>
</feature>
<dbReference type="Pfam" id="PF07707">
    <property type="entry name" value="BACK"/>
    <property type="match status" value="1"/>
</dbReference>
<dbReference type="EMBL" id="BLAL01000017">
    <property type="protein sequence ID" value="GES75651.1"/>
    <property type="molecule type" value="Genomic_DNA"/>
</dbReference>
<dbReference type="InterPro" id="IPR011333">
    <property type="entry name" value="SKP1/BTB/POZ_sf"/>
</dbReference>
<sequence length="530" mass="61739">MSPSEFYSSLSKDLTTLLTDTSDYNMIITVGEEPDVKKYYVHSNILRVRSKYFSKAVSADWARKENGIILFSKPNIESDVFDIILRFIYGGKIYFTEKMSPSKIFDCLKAADELCLDEFLDYAQTYLLERKEWLKDNLFLLYRDTFQPSSLTKLQEYCINQIRKYPLKLFNSADFITLPKVCLEELVQDDLLELGELQLFEKLIEWGIANTEDLTQTNINKFSEKEYTSLFLTLEKLLKHIRFYHMDSNDFYLRVTPLKSVLGTNFYDEMEVYHNKSTTTTKERDDSSIPKPKKFINLLPNRGAIISKIMNSQQGAIISSWIDRKDLGQNDSVFYTTENNPYNFKLLLRSSKDGLSSSTFHSKIKKCRSTITLFKLKNHDDFFIGGYNPEEWDSPLWPKFKSSSNAFLFSFSSDERVNNNKDQRDEDLIQPENIITDKQGRIARIRKEDEKFALNLWRSTGPSFGKFDILMQAGGIRLKHNSYVPNVIPLQDGETYKIEEYEVFEVTQKVDEGRGEKDTESNDVVVEINE</sequence>
<organism evidence="3 5">
    <name type="scientific">Rhizophagus clarus</name>
    <dbReference type="NCBI Taxonomy" id="94130"/>
    <lineage>
        <taxon>Eukaryota</taxon>
        <taxon>Fungi</taxon>
        <taxon>Fungi incertae sedis</taxon>
        <taxon>Mucoromycota</taxon>
        <taxon>Glomeromycotina</taxon>
        <taxon>Glomeromycetes</taxon>
        <taxon>Glomerales</taxon>
        <taxon>Glomeraceae</taxon>
        <taxon>Rhizophagus</taxon>
    </lineage>
</organism>
<dbReference type="SUPFAM" id="SSF54695">
    <property type="entry name" value="POZ domain"/>
    <property type="match status" value="1"/>
</dbReference>
<feature type="domain" description="BTB" evidence="1">
    <location>
        <begin position="24"/>
        <end position="97"/>
    </location>
</feature>
<evidence type="ECO:0000313" key="5">
    <source>
        <dbReference type="Proteomes" id="UP000247702"/>
    </source>
</evidence>
<dbReference type="Proteomes" id="UP000615446">
    <property type="component" value="Unassembled WGS sequence"/>
</dbReference>
<dbReference type="OrthoDB" id="45365at2759"/>